<dbReference type="Proteomes" id="UP001292094">
    <property type="component" value="Unassembled WGS sequence"/>
</dbReference>
<feature type="region of interest" description="Disordered" evidence="1">
    <location>
        <begin position="1"/>
        <end position="79"/>
    </location>
</feature>
<protein>
    <submittedName>
        <fullName evidence="2">Uncharacterized protein</fullName>
    </submittedName>
</protein>
<dbReference type="EMBL" id="JAWZYT010001553">
    <property type="protein sequence ID" value="KAK4311114.1"/>
    <property type="molecule type" value="Genomic_DNA"/>
</dbReference>
<gene>
    <name evidence="2" type="ORF">Pmani_017361</name>
</gene>
<evidence type="ECO:0000313" key="2">
    <source>
        <dbReference type="EMBL" id="KAK4311114.1"/>
    </source>
</evidence>
<accession>A0AAE1PPP0</accession>
<dbReference type="AlphaFoldDB" id="A0AAE1PPP0"/>
<organism evidence="2 3">
    <name type="scientific">Petrolisthes manimaculis</name>
    <dbReference type="NCBI Taxonomy" id="1843537"/>
    <lineage>
        <taxon>Eukaryota</taxon>
        <taxon>Metazoa</taxon>
        <taxon>Ecdysozoa</taxon>
        <taxon>Arthropoda</taxon>
        <taxon>Crustacea</taxon>
        <taxon>Multicrustacea</taxon>
        <taxon>Malacostraca</taxon>
        <taxon>Eumalacostraca</taxon>
        <taxon>Eucarida</taxon>
        <taxon>Decapoda</taxon>
        <taxon>Pleocyemata</taxon>
        <taxon>Anomura</taxon>
        <taxon>Galatheoidea</taxon>
        <taxon>Porcellanidae</taxon>
        <taxon>Petrolisthes</taxon>
    </lineage>
</organism>
<comment type="caution">
    <text evidence="2">The sequence shown here is derived from an EMBL/GenBank/DDBJ whole genome shotgun (WGS) entry which is preliminary data.</text>
</comment>
<keyword evidence="3" id="KW-1185">Reference proteome</keyword>
<sequence length="79" mass="9038">MKLKGNQLPWDQQLSSMSKARETTMEGVGRRRARSLQEERRMEDKGGSRTKNQGPGLLSNTSNAMKEAMAHRHARKKDR</sequence>
<evidence type="ECO:0000313" key="3">
    <source>
        <dbReference type="Proteomes" id="UP001292094"/>
    </source>
</evidence>
<proteinExistence type="predicted"/>
<reference evidence="2" key="1">
    <citation type="submission" date="2023-11" db="EMBL/GenBank/DDBJ databases">
        <title>Genome assemblies of two species of porcelain crab, Petrolisthes cinctipes and Petrolisthes manimaculis (Anomura: Porcellanidae).</title>
        <authorList>
            <person name="Angst P."/>
        </authorList>
    </citation>
    <scope>NUCLEOTIDE SEQUENCE</scope>
    <source>
        <strain evidence="2">PB745_02</strain>
        <tissue evidence="2">Gill</tissue>
    </source>
</reference>
<evidence type="ECO:0000256" key="1">
    <source>
        <dbReference type="SAM" id="MobiDB-lite"/>
    </source>
</evidence>
<feature type="compositionally biased region" description="Basic and acidic residues" evidence="1">
    <location>
        <begin position="35"/>
        <end position="47"/>
    </location>
</feature>
<feature type="compositionally biased region" description="Polar residues" evidence="1">
    <location>
        <begin position="49"/>
        <end position="64"/>
    </location>
</feature>
<name>A0AAE1PPP0_9EUCA</name>
<feature type="compositionally biased region" description="Polar residues" evidence="1">
    <location>
        <begin position="9"/>
        <end position="18"/>
    </location>
</feature>